<keyword evidence="3" id="KW-1185">Reference proteome</keyword>
<sequence length="139" mass="14740">MEFEAFLYTTAAVVMPHHCLAAQMPQCCHLPARRTQVQQGRRRHTSSAEGRHYGGGKCQQAGSSGHCSAKSSPGPICVMCHSDATALAVQVLGTVDGCLCPLVVDTGTAKTFVREKVAAQDLPVSDWQLCGLTGHCTTL</sequence>
<evidence type="ECO:0000313" key="3">
    <source>
        <dbReference type="Proteomes" id="UP000324222"/>
    </source>
</evidence>
<evidence type="ECO:0000313" key="2">
    <source>
        <dbReference type="EMBL" id="MPC67373.1"/>
    </source>
</evidence>
<name>A0A5B7HB94_PORTR</name>
<gene>
    <name evidence="2" type="ORF">E2C01_061548</name>
</gene>
<feature type="region of interest" description="Disordered" evidence="1">
    <location>
        <begin position="38"/>
        <end position="57"/>
    </location>
</feature>
<dbReference type="EMBL" id="VSRR010026149">
    <property type="protein sequence ID" value="MPC67373.1"/>
    <property type="molecule type" value="Genomic_DNA"/>
</dbReference>
<dbReference type="Proteomes" id="UP000324222">
    <property type="component" value="Unassembled WGS sequence"/>
</dbReference>
<evidence type="ECO:0000256" key="1">
    <source>
        <dbReference type="SAM" id="MobiDB-lite"/>
    </source>
</evidence>
<proteinExistence type="predicted"/>
<comment type="caution">
    <text evidence="2">The sequence shown here is derived from an EMBL/GenBank/DDBJ whole genome shotgun (WGS) entry which is preliminary data.</text>
</comment>
<protein>
    <submittedName>
        <fullName evidence="2">Uncharacterized protein</fullName>
    </submittedName>
</protein>
<reference evidence="2 3" key="1">
    <citation type="submission" date="2019-05" db="EMBL/GenBank/DDBJ databases">
        <title>Another draft genome of Portunus trituberculatus and its Hox gene families provides insights of decapod evolution.</title>
        <authorList>
            <person name="Jeong J.-H."/>
            <person name="Song I."/>
            <person name="Kim S."/>
            <person name="Choi T."/>
            <person name="Kim D."/>
            <person name="Ryu S."/>
            <person name="Kim W."/>
        </authorList>
    </citation>
    <scope>NUCLEOTIDE SEQUENCE [LARGE SCALE GENOMIC DNA]</scope>
    <source>
        <tissue evidence="2">Muscle</tissue>
    </source>
</reference>
<dbReference type="AlphaFoldDB" id="A0A5B7HB94"/>
<accession>A0A5B7HB94</accession>
<organism evidence="2 3">
    <name type="scientific">Portunus trituberculatus</name>
    <name type="common">Swimming crab</name>
    <name type="synonym">Neptunus trituberculatus</name>
    <dbReference type="NCBI Taxonomy" id="210409"/>
    <lineage>
        <taxon>Eukaryota</taxon>
        <taxon>Metazoa</taxon>
        <taxon>Ecdysozoa</taxon>
        <taxon>Arthropoda</taxon>
        <taxon>Crustacea</taxon>
        <taxon>Multicrustacea</taxon>
        <taxon>Malacostraca</taxon>
        <taxon>Eumalacostraca</taxon>
        <taxon>Eucarida</taxon>
        <taxon>Decapoda</taxon>
        <taxon>Pleocyemata</taxon>
        <taxon>Brachyura</taxon>
        <taxon>Eubrachyura</taxon>
        <taxon>Portunoidea</taxon>
        <taxon>Portunidae</taxon>
        <taxon>Portuninae</taxon>
        <taxon>Portunus</taxon>
    </lineage>
</organism>